<protein>
    <submittedName>
        <fullName evidence="3">Uncharacterized protein</fullName>
    </submittedName>
</protein>
<evidence type="ECO:0000256" key="1">
    <source>
        <dbReference type="ARBA" id="ARBA00022679"/>
    </source>
</evidence>
<dbReference type="EMBL" id="JAINDJ010000003">
    <property type="protein sequence ID" value="KAG9453758.1"/>
    <property type="molecule type" value="Genomic_DNA"/>
</dbReference>
<dbReference type="PANTHER" id="PTHR45918">
    <property type="entry name" value="ALPHA-1,3/1,6-MANNOSYLTRANSFERASE ALG2"/>
    <property type="match status" value="1"/>
</dbReference>
<reference evidence="3 4" key="1">
    <citation type="submission" date="2021-07" db="EMBL/GenBank/DDBJ databases">
        <title>The Aristolochia fimbriata genome: insights into angiosperm evolution, floral development and chemical biosynthesis.</title>
        <authorList>
            <person name="Jiao Y."/>
        </authorList>
    </citation>
    <scope>NUCLEOTIDE SEQUENCE [LARGE SCALE GENOMIC DNA]</scope>
    <source>
        <strain evidence="3">IBCAS-2021</strain>
        <tissue evidence="3">Leaf</tissue>
    </source>
</reference>
<evidence type="ECO:0000256" key="2">
    <source>
        <dbReference type="SAM" id="Phobius"/>
    </source>
</evidence>
<dbReference type="GO" id="GO:0004378">
    <property type="term" value="F:GDP-Man:Man(1)GlcNAc(2)-PP-Dol alpha-1,3-mannosyltransferase activity"/>
    <property type="evidence" value="ECO:0007669"/>
    <property type="project" value="InterPro"/>
</dbReference>
<keyword evidence="2" id="KW-1133">Transmembrane helix</keyword>
<sequence length="152" mass="17230">MLCGPGFGNHSFVETEKLNEGGVLLPFSRFVTGTTHKYGRFDPGVGLGGHNLSEVELILAGGFDKRLKENVEYLEELKELAERVGVSDRVTFVTSCSTAERNQLLWAYLLVCFISYFGLVNYSFYPFNRILLDICKEKRDFSYSWICSRDSS</sequence>
<keyword evidence="4" id="KW-1185">Reference proteome</keyword>
<proteinExistence type="predicted"/>
<accession>A0AAV7EY68</accession>
<gene>
    <name evidence="3" type="ORF">H6P81_006662</name>
</gene>
<dbReference type="PANTHER" id="PTHR45918:SF1">
    <property type="entry name" value="ALPHA-1,3_1,6-MANNOSYLTRANSFERASE ALG2"/>
    <property type="match status" value="1"/>
</dbReference>
<dbReference type="GO" id="GO:0012505">
    <property type="term" value="C:endomembrane system"/>
    <property type="evidence" value="ECO:0007669"/>
    <property type="project" value="TreeGrafter"/>
</dbReference>
<organism evidence="3 4">
    <name type="scientific">Aristolochia fimbriata</name>
    <name type="common">White veined hardy Dutchman's pipe vine</name>
    <dbReference type="NCBI Taxonomy" id="158543"/>
    <lineage>
        <taxon>Eukaryota</taxon>
        <taxon>Viridiplantae</taxon>
        <taxon>Streptophyta</taxon>
        <taxon>Embryophyta</taxon>
        <taxon>Tracheophyta</taxon>
        <taxon>Spermatophyta</taxon>
        <taxon>Magnoliopsida</taxon>
        <taxon>Magnoliidae</taxon>
        <taxon>Piperales</taxon>
        <taxon>Aristolochiaceae</taxon>
        <taxon>Aristolochia</taxon>
    </lineage>
</organism>
<evidence type="ECO:0000313" key="3">
    <source>
        <dbReference type="EMBL" id="KAG9453758.1"/>
    </source>
</evidence>
<feature type="transmembrane region" description="Helical" evidence="2">
    <location>
        <begin position="105"/>
        <end position="124"/>
    </location>
</feature>
<dbReference type="Gene3D" id="3.40.50.2000">
    <property type="entry name" value="Glycogen Phosphorylase B"/>
    <property type="match status" value="1"/>
</dbReference>
<dbReference type="Proteomes" id="UP000825729">
    <property type="component" value="Unassembled WGS sequence"/>
</dbReference>
<dbReference type="InterPro" id="IPR027054">
    <property type="entry name" value="ALG2"/>
</dbReference>
<dbReference type="AlphaFoldDB" id="A0AAV7EY68"/>
<keyword evidence="2" id="KW-0472">Membrane</keyword>
<name>A0AAV7EY68_ARIFI</name>
<evidence type="ECO:0000313" key="4">
    <source>
        <dbReference type="Proteomes" id="UP000825729"/>
    </source>
</evidence>
<keyword evidence="1" id="KW-0808">Transferase</keyword>
<comment type="caution">
    <text evidence="3">The sequence shown here is derived from an EMBL/GenBank/DDBJ whole genome shotgun (WGS) entry which is preliminary data.</text>
</comment>
<keyword evidence="2" id="KW-0812">Transmembrane</keyword>